<evidence type="ECO:0000256" key="7">
    <source>
        <dbReference type="HAMAP-Rule" id="MF_00910"/>
    </source>
</evidence>
<dbReference type="EMBL" id="JACHHB010000001">
    <property type="protein sequence ID" value="MBB5172180.1"/>
    <property type="molecule type" value="Genomic_DNA"/>
</dbReference>
<comment type="subcellular location">
    <subcellularLocation>
        <location evidence="7">Cell membrane</location>
        <topology evidence="7">Single-pass type II membrane protein</topology>
    </subcellularLocation>
    <text evidence="7">Localizes to the division septum where it forms a ring structure.</text>
</comment>
<feature type="compositionally biased region" description="Polar residues" evidence="9">
    <location>
        <begin position="1"/>
        <end position="17"/>
    </location>
</feature>
<keyword evidence="1 7" id="KW-1003">Cell membrane</keyword>
<dbReference type="InterPro" id="IPR011922">
    <property type="entry name" value="Cell_div_FtsL"/>
</dbReference>
<dbReference type="GO" id="GO:0032153">
    <property type="term" value="C:cell division site"/>
    <property type="evidence" value="ECO:0007669"/>
    <property type="project" value="UniProtKB-UniRule"/>
</dbReference>
<evidence type="ECO:0000256" key="3">
    <source>
        <dbReference type="ARBA" id="ARBA00022692"/>
    </source>
</evidence>
<dbReference type="NCBIfam" id="TIGR02209">
    <property type="entry name" value="ftsL_broad"/>
    <property type="match status" value="1"/>
</dbReference>
<keyword evidence="11" id="KW-1185">Reference proteome</keyword>
<feature type="region of interest" description="Disordered" evidence="9">
    <location>
        <begin position="1"/>
        <end position="20"/>
    </location>
</feature>
<evidence type="ECO:0000256" key="6">
    <source>
        <dbReference type="ARBA" id="ARBA00023306"/>
    </source>
</evidence>
<dbReference type="RefSeq" id="WP_184662652.1">
    <property type="nucleotide sequence ID" value="NZ_JACHHB010000001.1"/>
</dbReference>
<keyword evidence="5 7" id="KW-0472">Membrane</keyword>
<evidence type="ECO:0000313" key="10">
    <source>
        <dbReference type="EMBL" id="MBB5172180.1"/>
    </source>
</evidence>
<dbReference type="GO" id="GO:0005886">
    <property type="term" value="C:plasma membrane"/>
    <property type="evidence" value="ECO:0007669"/>
    <property type="project" value="UniProtKB-SubCell"/>
</dbReference>
<comment type="caution">
    <text evidence="10">The sequence shown here is derived from an EMBL/GenBank/DDBJ whole genome shotgun (WGS) entry which is preliminary data.</text>
</comment>
<evidence type="ECO:0000313" key="11">
    <source>
        <dbReference type="Proteomes" id="UP000551878"/>
    </source>
</evidence>
<accession>A0A840QLF4</accession>
<keyword evidence="3 7" id="KW-0812">Transmembrane</keyword>
<reference evidence="10 11" key="1">
    <citation type="submission" date="2020-08" db="EMBL/GenBank/DDBJ databases">
        <title>Genomic Encyclopedia of Type Strains, Phase IV (KMG-IV): sequencing the most valuable type-strain genomes for metagenomic binning, comparative biology and taxonomic classification.</title>
        <authorList>
            <person name="Goeker M."/>
        </authorList>
    </citation>
    <scope>NUCLEOTIDE SEQUENCE [LARGE SCALE GENOMIC DNA]</scope>
    <source>
        <strain evidence="10 11">DSM 24696</strain>
    </source>
</reference>
<comment type="function">
    <text evidence="7">Essential cell division protein.</text>
</comment>
<evidence type="ECO:0000256" key="1">
    <source>
        <dbReference type="ARBA" id="ARBA00022475"/>
    </source>
</evidence>
<feature type="transmembrane region" description="Helical" evidence="7">
    <location>
        <begin position="38"/>
        <end position="55"/>
    </location>
</feature>
<dbReference type="InterPro" id="IPR007060">
    <property type="entry name" value="FtsL/DivIC"/>
</dbReference>
<keyword evidence="2 7" id="KW-0132">Cell division</keyword>
<gene>
    <name evidence="7" type="primary">ftsL</name>
    <name evidence="10" type="ORF">HNQ41_000320</name>
</gene>
<dbReference type="Pfam" id="PF04977">
    <property type="entry name" value="DivIC"/>
    <property type="match status" value="1"/>
</dbReference>
<protein>
    <recommendedName>
        <fullName evidence="7 8">Cell division protein FtsL</fullName>
    </recommendedName>
</protein>
<evidence type="ECO:0000256" key="2">
    <source>
        <dbReference type="ARBA" id="ARBA00022618"/>
    </source>
</evidence>
<dbReference type="GO" id="GO:0043093">
    <property type="term" value="P:FtsZ-dependent cytokinesis"/>
    <property type="evidence" value="ECO:0007669"/>
    <property type="project" value="UniProtKB-UniRule"/>
</dbReference>
<evidence type="ECO:0000256" key="8">
    <source>
        <dbReference type="NCBIfam" id="TIGR02209"/>
    </source>
</evidence>
<proteinExistence type="inferred from homology"/>
<sequence>MSSLAKKLQQQGNPQIEEQTKTYRERVFKGGFTKGEKVLYPLMVIIVIAALYAMLSNYATIYMMNTNIHQIEQTVEQQQSVNEGLQLQVKDLSDPDRILHIAQNELNMELNDYNVQVVQN</sequence>
<dbReference type="AlphaFoldDB" id="A0A840QLF4"/>
<keyword evidence="6 7" id="KW-0131">Cell cycle</keyword>
<name>A0A840QLF4_9BACI</name>
<evidence type="ECO:0000256" key="4">
    <source>
        <dbReference type="ARBA" id="ARBA00022989"/>
    </source>
</evidence>
<evidence type="ECO:0000256" key="5">
    <source>
        <dbReference type="ARBA" id="ARBA00023136"/>
    </source>
</evidence>
<dbReference type="Proteomes" id="UP000551878">
    <property type="component" value="Unassembled WGS sequence"/>
</dbReference>
<evidence type="ECO:0000256" key="9">
    <source>
        <dbReference type="SAM" id="MobiDB-lite"/>
    </source>
</evidence>
<dbReference type="HAMAP" id="MF_00910">
    <property type="entry name" value="FtsL"/>
    <property type="match status" value="1"/>
</dbReference>
<keyword evidence="4 7" id="KW-1133">Transmembrane helix</keyword>
<organism evidence="10 11">
    <name type="scientific">Texcoconibacillus texcoconensis</name>
    <dbReference type="NCBI Taxonomy" id="1095777"/>
    <lineage>
        <taxon>Bacteria</taxon>
        <taxon>Bacillati</taxon>
        <taxon>Bacillota</taxon>
        <taxon>Bacilli</taxon>
        <taxon>Bacillales</taxon>
        <taxon>Bacillaceae</taxon>
        <taxon>Texcoconibacillus</taxon>
    </lineage>
</organism>
<comment type="similarity">
    <text evidence="7">Belongs to the FtsL family.</text>
</comment>